<feature type="region of interest" description="Disordered" evidence="6">
    <location>
        <begin position="385"/>
        <end position="405"/>
    </location>
</feature>
<feature type="region of interest" description="Disordered" evidence="6">
    <location>
        <begin position="451"/>
        <end position="495"/>
    </location>
</feature>
<name>A0A8S1ETS3_9PELO</name>
<feature type="compositionally biased region" description="Basic and acidic residues" evidence="6">
    <location>
        <begin position="32"/>
        <end position="49"/>
    </location>
</feature>
<evidence type="ECO:0000259" key="7">
    <source>
        <dbReference type="PROSITE" id="PS50950"/>
    </source>
</evidence>
<evidence type="ECO:0000313" key="9">
    <source>
        <dbReference type="Proteomes" id="UP000494206"/>
    </source>
</evidence>
<dbReference type="GO" id="GO:0003677">
    <property type="term" value="F:DNA binding"/>
    <property type="evidence" value="ECO:0007669"/>
    <property type="project" value="UniProtKB-UniRule"/>
</dbReference>
<feature type="compositionally biased region" description="Basic residues" evidence="6">
    <location>
        <begin position="7"/>
        <end position="20"/>
    </location>
</feature>
<feature type="domain" description="THAP-type" evidence="7">
    <location>
        <begin position="163"/>
        <end position="251"/>
    </location>
</feature>
<feature type="compositionally biased region" description="Polar residues" evidence="6">
    <location>
        <begin position="386"/>
        <end position="396"/>
    </location>
</feature>
<feature type="region of interest" description="Disordered" evidence="6">
    <location>
        <begin position="689"/>
        <end position="717"/>
    </location>
</feature>
<feature type="region of interest" description="Disordered" evidence="6">
    <location>
        <begin position="547"/>
        <end position="589"/>
    </location>
</feature>
<evidence type="ECO:0000256" key="3">
    <source>
        <dbReference type="ARBA" id="ARBA00022833"/>
    </source>
</evidence>
<feature type="compositionally biased region" description="Polar residues" evidence="6">
    <location>
        <begin position="475"/>
        <end position="487"/>
    </location>
</feature>
<dbReference type="OrthoDB" id="5871148at2759"/>
<keyword evidence="4 5" id="KW-0238">DNA-binding</keyword>
<evidence type="ECO:0000256" key="5">
    <source>
        <dbReference type="PROSITE-ProRule" id="PRU00309"/>
    </source>
</evidence>
<reference evidence="8 9" key="1">
    <citation type="submission" date="2020-04" db="EMBL/GenBank/DDBJ databases">
        <authorList>
            <person name="Laetsch R D."/>
            <person name="Stevens L."/>
            <person name="Kumar S."/>
            <person name="Blaxter L. M."/>
        </authorList>
    </citation>
    <scope>NUCLEOTIDE SEQUENCE [LARGE SCALE GENOMIC DNA]</scope>
</reference>
<protein>
    <recommendedName>
        <fullName evidence="7">THAP-type domain-containing protein</fullName>
    </recommendedName>
</protein>
<keyword evidence="1" id="KW-0479">Metal-binding</keyword>
<dbReference type="PROSITE" id="PS50950">
    <property type="entry name" value="ZF_THAP"/>
    <property type="match status" value="1"/>
</dbReference>
<dbReference type="PANTHER" id="PTHR48233:SF2">
    <property type="entry name" value="PROTEIN LIN-36"/>
    <property type="match status" value="1"/>
</dbReference>
<sequence length="823" mass="92687">MSDVRLHNTRMRGNSAKRKTPLPSAQQSPKKIKTEVSLEHDESPDDARTPIKKVRISVFTKNRFVQESLSNSQASTEQDSENSDIDIVLPVDRESSTTNDEFEELEPEMVFSSFPCQIVPETLIRLTKTPVEGEHLEVRRNKNGRLRIIVVGHYRKFSCYSTMTHRPCIVCNRQMQAGEMHLNFPVDLDRRRIWANLLGFKYKDILRSKVGPISYSIAGGPICTEHFAEECFRNHNFNKAAIEAFGVPVAISPDVKTTPSKKRVPWVCTICDYCTCSVVELQKHLLDHAEEMANGIKNFEIPSLGFMCPFCRKCTYGYRTISGFKRHLLSPPIQHCHLRRIYEFAKMNCRASELEPIESWANWTRRNVYVAYHGCEPPVDEVILTPSPQKSPTKNFQAKEKNDDVARRKKAVRTLSFVGKEGGTAINDCNLLQRAVQMQYNKMSKEMKTEEAKKNSARGTMSAMTSPVKKRVSATGDNASSCPNSPAKSFASEEPKKKIDDYAFAKMIEKRAKAVKRLISAKMLPQAVKPRKAVVSLPKLSATLEMASQQEAAKSATDVKEEDEDEEDKSDTPILKKPKAEAEDDERPLKSVLARSFAAGHRPPMVRFKTSMPPIDPELLKSPQKTITQQFYADLRASQEAIPLIPQEAPKRLAAGSSKLSIFNRRPIILSSRGSLTRKNLSMSDLANMEQSPTPQDDGATIVQDEQPCSSASVSTEKRPMTIVEALEISSKTETNTNIGVKDIPLNGFYQELDEVMRVKKLTRLRQELRMSKHCMRQLEAASARARLFGTPETGDSGNYEVVQTKEGPQLVEKLDSEWKTPK</sequence>
<accession>A0A8S1ETS3</accession>
<evidence type="ECO:0000313" key="8">
    <source>
        <dbReference type="EMBL" id="CAB3403442.1"/>
    </source>
</evidence>
<dbReference type="PANTHER" id="PTHR48233">
    <property type="entry name" value="MUCIN 4B, ISOFORM B-RELATED"/>
    <property type="match status" value="1"/>
</dbReference>
<feature type="region of interest" description="Disordered" evidence="6">
    <location>
        <begin position="1"/>
        <end position="50"/>
    </location>
</feature>
<evidence type="ECO:0000256" key="2">
    <source>
        <dbReference type="ARBA" id="ARBA00022771"/>
    </source>
</evidence>
<comment type="caution">
    <text evidence="8">The sequence shown here is derived from an EMBL/GenBank/DDBJ whole genome shotgun (WGS) entry which is preliminary data.</text>
</comment>
<evidence type="ECO:0000256" key="1">
    <source>
        <dbReference type="ARBA" id="ARBA00022723"/>
    </source>
</evidence>
<dbReference type="Proteomes" id="UP000494206">
    <property type="component" value="Unassembled WGS sequence"/>
</dbReference>
<keyword evidence="9" id="KW-1185">Reference proteome</keyword>
<dbReference type="InterPro" id="IPR053361">
    <property type="entry name" value="Vulval_dev_neg_regulator"/>
</dbReference>
<feature type="compositionally biased region" description="Acidic residues" evidence="6">
    <location>
        <begin position="560"/>
        <end position="569"/>
    </location>
</feature>
<gene>
    <name evidence="8" type="ORF">CBOVIS_LOCUS5915</name>
</gene>
<keyword evidence="3" id="KW-0862">Zinc</keyword>
<keyword evidence="2 5" id="KW-0863">Zinc-finger</keyword>
<dbReference type="AlphaFoldDB" id="A0A8S1ETS3"/>
<evidence type="ECO:0000256" key="4">
    <source>
        <dbReference type="ARBA" id="ARBA00023125"/>
    </source>
</evidence>
<organism evidence="8 9">
    <name type="scientific">Caenorhabditis bovis</name>
    <dbReference type="NCBI Taxonomy" id="2654633"/>
    <lineage>
        <taxon>Eukaryota</taxon>
        <taxon>Metazoa</taxon>
        <taxon>Ecdysozoa</taxon>
        <taxon>Nematoda</taxon>
        <taxon>Chromadorea</taxon>
        <taxon>Rhabditida</taxon>
        <taxon>Rhabditina</taxon>
        <taxon>Rhabditomorpha</taxon>
        <taxon>Rhabditoidea</taxon>
        <taxon>Rhabditidae</taxon>
        <taxon>Peloderinae</taxon>
        <taxon>Caenorhabditis</taxon>
    </lineage>
</organism>
<dbReference type="InterPro" id="IPR013087">
    <property type="entry name" value="Znf_C2H2_type"/>
</dbReference>
<proteinExistence type="predicted"/>
<evidence type="ECO:0000256" key="6">
    <source>
        <dbReference type="SAM" id="MobiDB-lite"/>
    </source>
</evidence>
<dbReference type="GO" id="GO:0008270">
    <property type="term" value="F:zinc ion binding"/>
    <property type="evidence" value="ECO:0007669"/>
    <property type="project" value="UniProtKB-KW"/>
</dbReference>
<dbReference type="EMBL" id="CADEPM010000003">
    <property type="protein sequence ID" value="CAB3403442.1"/>
    <property type="molecule type" value="Genomic_DNA"/>
</dbReference>
<dbReference type="SMART" id="SM00355">
    <property type="entry name" value="ZnF_C2H2"/>
    <property type="match status" value="2"/>
</dbReference>
<dbReference type="InterPro" id="IPR006612">
    <property type="entry name" value="THAP_Znf"/>
</dbReference>